<evidence type="ECO:0000313" key="3">
    <source>
        <dbReference type="Proteomes" id="UP001343492"/>
    </source>
</evidence>
<evidence type="ECO:0000256" key="1">
    <source>
        <dbReference type="SAM" id="Phobius"/>
    </source>
</evidence>
<feature type="transmembrane region" description="Helical" evidence="1">
    <location>
        <begin position="89"/>
        <end position="108"/>
    </location>
</feature>
<dbReference type="Pfam" id="PF13398">
    <property type="entry name" value="Peptidase_M50B"/>
    <property type="match status" value="1"/>
</dbReference>
<gene>
    <name evidence="2" type="ORF">VRS74_02650</name>
</gene>
<feature type="transmembrane region" description="Helical" evidence="1">
    <location>
        <begin position="115"/>
        <end position="135"/>
    </location>
</feature>
<keyword evidence="3" id="KW-1185">Reference proteome</keyword>
<feature type="transmembrane region" description="Helical" evidence="1">
    <location>
        <begin position="213"/>
        <end position="235"/>
    </location>
</feature>
<keyword evidence="1" id="KW-0472">Membrane</keyword>
<evidence type="ECO:0000313" key="2">
    <source>
        <dbReference type="EMBL" id="MEE1876585.1"/>
    </source>
</evidence>
<comment type="caution">
    <text evidence="2">The sequence shown here is derived from an EMBL/GenBank/DDBJ whole genome shotgun (WGS) entry which is preliminary data.</text>
</comment>
<feature type="transmembrane region" description="Helical" evidence="1">
    <location>
        <begin position="141"/>
        <end position="158"/>
    </location>
</feature>
<feature type="transmembrane region" description="Helical" evidence="1">
    <location>
        <begin position="16"/>
        <end position="37"/>
    </location>
</feature>
<dbReference type="Proteomes" id="UP001343492">
    <property type="component" value="Unassembled WGS sequence"/>
</dbReference>
<dbReference type="RefSeq" id="WP_354143692.1">
    <property type="nucleotide sequence ID" value="NZ_JAZDQV010000002.1"/>
</dbReference>
<dbReference type="PANTHER" id="PTHR33979:SF2">
    <property type="entry name" value="PEPTIDASE M50B-LIKE-DOMAIN-CONTAINING PROTEIN"/>
    <property type="match status" value="1"/>
</dbReference>
<dbReference type="EMBL" id="JAZDQV010000002">
    <property type="protein sequence ID" value="MEE1876585.1"/>
    <property type="molecule type" value="Genomic_DNA"/>
</dbReference>
<accession>A0ABU7GCI4</accession>
<keyword evidence="1" id="KW-0812">Transmembrane</keyword>
<feature type="transmembrane region" description="Helical" evidence="1">
    <location>
        <begin position="165"/>
        <end position="182"/>
    </location>
</feature>
<organism evidence="2 3">
    <name type="scientific">Altererythrobacter litoralis</name>
    <dbReference type="NCBI Taxonomy" id="3113904"/>
    <lineage>
        <taxon>Bacteria</taxon>
        <taxon>Pseudomonadati</taxon>
        <taxon>Pseudomonadota</taxon>
        <taxon>Alphaproteobacteria</taxon>
        <taxon>Sphingomonadales</taxon>
        <taxon>Erythrobacteraceae</taxon>
        <taxon>Altererythrobacter</taxon>
    </lineage>
</organism>
<proteinExistence type="predicted"/>
<reference evidence="2 3" key="1">
    <citation type="submission" date="2024-01" db="EMBL/GenBank/DDBJ databases">
        <title>The genome sequence of Erythrobacteraceae sp. strain 1XM1-14.</title>
        <authorList>
            <person name="Liu Y."/>
        </authorList>
    </citation>
    <scope>NUCLEOTIDE SEQUENCE [LARGE SCALE GENOMIC DNA]</scope>
    <source>
        <strain evidence="2 3">1XM1-14</strain>
    </source>
</reference>
<sequence length="245" mass="26376">MKRVAPGSQAEQVGRLFIAGVLVVFAPLLPLGNYLIYPFMIVGTWFHEMGHGLTALALGHDFQRLLIFPDGSGVAESLTPANIPAWQRAMIAAGGPLGPSVMGMALMLASARARLWRPALLVLATIVMLSTLVWVRTLTGWIVLPAIAAGLALLAWRGKPGMVRFMLQFLGMLAGLSMFLSWDYLFTENAVIGGQLMLSDTGAIEASLLLPHWVWALLLVGSATLMIGGSLKYALRGERGRLPRS</sequence>
<protein>
    <submittedName>
        <fullName evidence="2">M50 family metallopeptidase</fullName>
    </submittedName>
</protein>
<dbReference type="PANTHER" id="PTHR33979">
    <property type="entry name" value="OS02G0221600 PROTEIN"/>
    <property type="match status" value="1"/>
</dbReference>
<keyword evidence="1" id="KW-1133">Transmembrane helix</keyword>
<name>A0ABU7GCI4_9SPHN</name>
<dbReference type="InterPro" id="IPR049500">
    <property type="entry name" value="Peptidase_M50B-like"/>
</dbReference>